<dbReference type="PROSITE" id="PS50113">
    <property type="entry name" value="PAC"/>
    <property type="match status" value="1"/>
</dbReference>
<dbReference type="InterPro" id="IPR013655">
    <property type="entry name" value="PAS_fold_3"/>
</dbReference>
<evidence type="ECO:0000256" key="2">
    <source>
        <dbReference type="ARBA" id="ARBA00029447"/>
    </source>
</evidence>
<keyword evidence="7" id="KW-1185">Reference proteome</keyword>
<name>A0A4R4DWS1_9PROT</name>
<dbReference type="InterPro" id="IPR000700">
    <property type="entry name" value="PAS-assoc_C"/>
</dbReference>
<sequence>MRLFAGFQDATLREQAEWLDVLSGHAGVGLWDAVLHEGDPMHPKARWTWSAEFRRLLGFSSEAEFPNVVQSWSDRLHPEDKERTFATFGSALASGSRYDVTYRVKTRDGSYRWFRATGGVVLDANRCPRRACGSLVDIHDARMAETERQREMEAMAQRFEQEIAGLVAALGSAAEDMARDADKLNATAGETIVEAGRVFAAAGEAAGNVQSVATATEQVTASIREISQQVARSTRVSATATGQTSEATGVVRALVTDVQKIGDVVKLISDIAGQTNLLALNATIEAARAGEAGKGFAVVASEVKALAAQTAKATDEITTRIDAVQGATSQVADAIEVVARTVEQLNEVAGAIAAAVEEQSATTTEIVRSIQQAADGTEGIADGIGTVRSTAEATHGATARISGQTGELNKRTAELRGKVDRFVAQIRAA</sequence>
<dbReference type="SMART" id="SM00283">
    <property type="entry name" value="MA"/>
    <property type="match status" value="1"/>
</dbReference>
<organism evidence="6 7">
    <name type="scientific">Roseicella aquatilis</name>
    <dbReference type="NCBI Taxonomy" id="2527868"/>
    <lineage>
        <taxon>Bacteria</taxon>
        <taxon>Pseudomonadati</taxon>
        <taxon>Pseudomonadota</taxon>
        <taxon>Alphaproteobacteria</taxon>
        <taxon>Acetobacterales</taxon>
        <taxon>Roseomonadaceae</taxon>
        <taxon>Roseicella</taxon>
    </lineage>
</organism>
<accession>A0A4R4DWS1</accession>
<dbReference type="Gene3D" id="3.30.450.20">
    <property type="entry name" value="PAS domain"/>
    <property type="match status" value="1"/>
</dbReference>
<dbReference type="GO" id="GO:0004888">
    <property type="term" value="F:transmembrane signaling receptor activity"/>
    <property type="evidence" value="ECO:0007669"/>
    <property type="project" value="InterPro"/>
</dbReference>
<dbReference type="InterPro" id="IPR035965">
    <property type="entry name" value="PAS-like_dom_sf"/>
</dbReference>
<dbReference type="Pfam" id="PF08447">
    <property type="entry name" value="PAS_3"/>
    <property type="match status" value="1"/>
</dbReference>
<dbReference type="Gene3D" id="1.10.287.950">
    <property type="entry name" value="Methyl-accepting chemotaxis protein"/>
    <property type="match status" value="1"/>
</dbReference>
<dbReference type="InterPro" id="IPR001610">
    <property type="entry name" value="PAC"/>
</dbReference>
<evidence type="ECO:0000313" key="7">
    <source>
        <dbReference type="Proteomes" id="UP000295023"/>
    </source>
</evidence>
<evidence type="ECO:0000256" key="1">
    <source>
        <dbReference type="ARBA" id="ARBA00023224"/>
    </source>
</evidence>
<proteinExistence type="inferred from homology"/>
<evidence type="ECO:0000313" key="6">
    <source>
        <dbReference type="EMBL" id="TCZ65300.1"/>
    </source>
</evidence>
<dbReference type="GO" id="GO:0016020">
    <property type="term" value="C:membrane"/>
    <property type="evidence" value="ECO:0007669"/>
    <property type="project" value="InterPro"/>
</dbReference>
<reference evidence="6 7" key="1">
    <citation type="submission" date="2019-03" db="EMBL/GenBank/DDBJ databases">
        <title>Paracraurococcus aquatilis NE82 genome sequence.</title>
        <authorList>
            <person name="Zhao Y."/>
            <person name="Du Z."/>
        </authorList>
    </citation>
    <scope>NUCLEOTIDE SEQUENCE [LARGE SCALE GENOMIC DNA]</scope>
    <source>
        <strain evidence="6 7">NE82</strain>
    </source>
</reference>
<dbReference type="SUPFAM" id="SSF55785">
    <property type="entry name" value="PYP-like sensor domain (PAS domain)"/>
    <property type="match status" value="1"/>
</dbReference>
<dbReference type="EMBL" id="SKBM01000003">
    <property type="protein sequence ID" value="TCZ65300.1"/>
    <property type="molecule type" value="Genomic_DNA"/>
</dbReference>
<dbReference type="InterPro" id="IPR004090">
    <property type="entry name" value="Chemotax_Me-accpt_rcpt"/>
</dbReference>
<dbReference type="GO" id="GO:0006935">
    <property type="term" value="P:chemotaxis"/>
    <property type="evidence" value="ECO:0007669"/>
    <property type="project" value="InterPro"/>
</dbReference>
<dbReference type="InterPro" id="IPR000014">
    <property type="entry name" value="PAS"/>
</dbReference>
<dbReference type="GO" id="GO:0007165">
    <property type="term" value="P:signal transduction"/>
    <property type="evidence" value="ECO:0007669"/>
    <property type="project" value="UniProtKB-KW"/>
</dbReference>
<dbReference type="PANTHER" id="PTHR32089:SF112">
    <property type="entry name" value="LYSOZYME-LIKE PROTEIN-RELATED"/>
    <property type="match status" value="1"/>
</dbReference>
<dbReference type="SUPFAM" id="SSF58104">
    <property type="entry name" value="Methyl-accepting chemotaxis protein (MCP) signaling domain"/>
    <property type="match status" value="1"/>
</dbReference>
<dbReference type="AlphaFoldDB" id="A0A4R4DWS1"/>
<dbReference type="InterPro" id="IPR004089">
    <property type="entry name" value="MCPsignal_dom"/>
</dbReference>
<evidence type="ECO:0000259" key="5">
    <source>
        <dbReference type="PROSITE" id="PS50113"/>
    </source>
</evidence>
<dbReference type="OrthoDB" id="266313at2"/>
<dbReference type="PRINTS" id="PR00260">
    <property type="entry name" value="CHEMTRNSDUCR"/>
</dbReference>
<comment type="similarity">
    <text evidence="2">Belongs to the methyl-accepting chemotaxis (MCP) protein family.</text>
</comment>
<evidence type="ECO:0000256" key="3">
    <source>
        <dbReference type="PROSITE-ProRule" id="PRU00284"/>
    </source>
</evidence>
<dbReference type="CDD" id="cd00130">
    <property type="entry name" value="PAS"/>
    <property type="match status" value="1"/>
</dbReference>
<feature type="domain" description="PAC" evidence="5">
    <location>
        <begin position="98"/>
        <end position="150"/>
    </location>
</feature>
<gene>
    <name evidence="6" type="ORF">EXY23_03735</name>
</gene>
<dbReference type="PANTHER" id="PTHR32089">
    <property type="entry name" value="METHYL-ACCEPTING CHEMOTAXIS PROTEIN MCPB"/>
    <property type="match status" value="1"/>
</dbReference>
<keyword evidence="1 3" id="KW-0807">Transducer</keyword>
<dbReference type="Pfam" id="PF00015">
    <property type="entry name" value="MCPsignal"/>
    <property type="match status" value="1"/>
</dbReference>
<dbReference type="Proteomes" id="UP000295023">
    <property type="component" value="Unassembled WGS sequence"/>
</dbReference>
<protein>
    <submittedName>
        <fullName evidence="6">PAS domain-containing methyl-accepting chemotaxis protein</fullName>
    </submittedName>
</protein>
<dbReference type="NCBIfam" id="TIGR00229">
    <property type="entry name" value="sensory_box"/>
    <property type="match status" value="1"/>
</dbReference>
<dbReference type="RefSeq" id="WP_132284717.1">
    <property type="nucleotide sequence ID" value="NZ_SKBM01000003.1"/>
</dbReference>
<comment type="caution">
    <text evidence="6">The sequence shown here is derived from an EMBL/GenBank/DDBJ whole genome shotgun (WGS) entry which is preliminary data.</text>
</comment>
<feature type="domain" description="Methyl-accepting transducer" evidence="4">
    <location>
        <begin position="173"/>
        <end position="402"/>
    </location>
</feature>
<evidence type="ECO:0000259" key="4">
    <source>
        <dbReference type="PROSITE" id="PS50111"/>
    </source>
</evidence>
<dbReference type="SMART" id="SM00086">
    <property type="entry name" value="PAC"/>
    <property type="match status" value="1"/>
</dbReference>
<dbReference type="PROSITE" id="PS50111">
    <property type="entry name" value="CHEMOTAXIS_TRANSDUC_2"/>
    <property type="match status" value="1"/>
</dbReference>